<dbReference type="EMBL" id="JARQAI010000022">
    <property type="protein sequence ID" value="MDT2737856.1"/>
    <property type="molecule type" value="Genomic_DNA"/>
</dbReference>
<evidence type="ECO:0000313" key="4">
    <source>
        <dbReference type="EMBL" id="MDT2737856.1"/>
    </source>
</evidence>
<proteinExistence type="predicted"/>
<dbReference type="AlphaFoldDB" id="A0AAE4I2A4"/>
<sequence length="250" mass="27964">MKKMILLLGLILGICNVGVTAFAEESQVEVKINTRSEDGKILEGTESLALEIYDLTDWRMKRGGTEKSDKEFILNTYPTKEKLAAFVKDEQLTKFSQAPLLVDSQGQAVVTLPRYQNQRDAAYLILSSGEQGKYQMLPIVVYLPQRLANSQEESSLLIFYSKYDEIPKIPSEPTPIKPMKPPVSDSSEPRKNAPITIGTPGGGEPKSYPKELPSTNELIRNYCFLGLLLMVIGFIGLNKNKGEKNYEKQK</sequence>
<organism evidence="4 5">
    <name type="scientific">Enterococcus pseudoavium</name>
    <dbReference type="NCBI Taxonomy" id="44007"/>
    <lineage>
        <taxon>Bacteria</taxon>
        <taxon>Bacillati</taxon>
        <taxon>Bacillota</taxon>
        <taxon>Bacilli</taxon>
        <taxon>Lactobacillales</taxon>
        <taxon>Enterococcaceae</taxon>
        <taxon>Enterococcus</taxon>
    </lineage>
</organism>
<keyword evidence="3" id="KW-0732">Signal</keyword>
<keyword evidence="2" id="KW-0812">Transmembrane</keyword>
<name>A0AAE4I2A4_9ENTE</name>
<dbReference type="Proteomes" id="UP001180842">
    <property type="component" value="Unassembled WGS sequence"/>
</dbReference>
<comment type="caution">
    <text evidence="4">The sequence shown here is derived from an EMBL/GenBank/DDBJ whole genome shotgun (WGS) entry which is preliminary data.</text>
</comment>
<feature type="region of interest" description="Disordered" evidence="1">
    <location>
        <begin position="170"/>
        <end position="210"/>
    </location>
</feature>
<feature type="transmembrane region" description="Helical" evidence="2">
    <location>
        <begin position="219"/>
        <end position="238"/>
    </location>
</feature>
<accession>A0AAE4I2A4</accession>
<evidence type="ECO:0000256" key="3">
    <source>
        <dbReference type="SAM" id="SignalP"/>
    </source>
</evidence>
<feature type="compositionally biased region" description="Pro residues" evidence="1">
    <location>
        <begin position="170"/>
        <end position="181"/>
    </location>
</feature>
<dbReference type="RefSeq" id="WP_067625765.1">
    <property type="nucleotide sequence ID" value="NZ_BAAAXL010000011.1"/>
</dbReference>
<evidence type="ECO:0000256" key="2">
    <source>
        <dbReference type="SAM" id="Phobius"/>
    </source>
</evidence>
<protein>
    <recommendedName>
        <fullName evidence="6">Gram-positive pilin subunit D1 N-terminal domain-containing protein</fullName>
    </recommendedName>
</protein>
<keyword evidence="2" id="KW-0472">Membrane</keyword>
<gene>
    <name evidence="4" type="ORF">P7H00_12120</name>
</gene>
<evidence type="ECO:0008006" key="6">
    <source>
        <dbReference type="Google" id="ProtNLM"/>
    </source>
</evidence>
<feature type="chain" id="PRO_5042043714" description="Gram-positive pilin subunit D1 N-terminal domain-containing protein" evidence="3">
    <location>
        <begin position="24"/>
        <end position="250"/>
    </location>
</feature>
<reference evidence="4" key="1">
    <citation type="submission" date="2023-03" db="EMBL/GenBank/DDBJ databases">
        <authorList>
            <person name="Shen W."/>
            <person name="Cai J."/>
        </authorList>
    </citation>
    <scope>NUCLEOTIDE SEQUENCE</scope>
    <source>
        <strain evidence="4">P69-2</strain>
    </source>
</reference>
<evidence type="ECO:0000256" key="1">
    <source>
        <dbReference type="SAM" id="MobiDB-lite"/>
    </source>
</evidence>
<keyword evidence="2" id="KW-1133">Transmembrane helix</keyword>
<feature type="signal peptide" evidence="3">
    <location>
        <begin position="1"/>
        <end position="23"/>
    </location>
</feature>
<evidence type="ECO:0000313" key="5">
    <source>
        <dbReference type="Proteomes" id="UP001180842"/>
    </source>
</evidence>